<dbReference type="GO" id="GO:0004843">
    <property type="term" value="F:cysteine-type deubiquitinase activity"/>
    <property type="evidence" value="ECO:0007669"/>
    <property type="project" value="UniProtKB-EC"/>
</dbReference>
<comment type="catalytic activity">
    <reaction evidence="1">
        <text>Thiol-dependent hydrolysis of ester, thioester, amide, peptide and isopeptide bonds formed by the C-terminal Gly of ubiquitin (a 76-residue protein attached to proteins as an intracellular targeting signal).</text>
        <dbReference type="EC" id="3.4.19.12"/>
    </reaction>
</comment>
<evidence type="ECO:0000259" key="7">
    <source>
        <dbReference type="Pfam" id="PF12340"/>
    </source>
</evidence>
<feature type="domain" description="DUF3638" evidence="7">
    <location>
        <begin position="4"/>
        <end position="55"/>
    </location>
</feature>
<evidence type="ECO:0000256" key="5">
    <source>
        <dbReference type="ARBA" id="ARBA00022801"/>
    </source>
</evidence>
<evidence type="ECO:0000256" key="3">
    <source>
        <dbReference type="ARBA" id="ARBA00022670"/>
    </source>
</evidence>
<dbReference type="PANTHER" id="PTHR13367:SF34">
    <property type="match status" value="1"/>
</dbReference>
<dbReference type="Proteomes" id="UP001175211">
    <property type="component" value="Unassembled WGS sequence"/>
</dbReference>
<evidence type="ECO:0000313" key="10">
    <source>
        <dbReference type="Proteomes" id="UP001175211"/>
    </source>
</evidence>
<keyword evidence="6" id="KW-0788">Thiol protease</keyword>
<dbReference type="PANTHER" id="PTHR13367">
    <property type="entry name" value="UBIQUITIN THIOESTERASE"/>
    <property type="match status" value="1"/>
</dbReference>
<dbReference type="InterPro" id="IPR022099">
    <property type="entry name" value="DUF3638"/>
</dbReference>
<organism evidence="9 10">
    <name type="scientific">Armillaria tabescens</name>
    <name type="common">Ringless honey mushroom</name>
    <name type="synonym">Agaricus tabescens</name>
    <dbReference type="NCBI Taxonomy" id="1929756"/>
    <lineage>
        <taxon>Eukaryota</taxon>
        <taxon>Fungi</taxon>
        <taxon>Dikarya</taxon>
        <taxon>Basidiomycota</taxon>
        <taxon>Agaricomycotina</taxon>
        <taxon>Agaricomycetes</taxon>
        <taxon>Agaricomycetidae</taxon>
        <taxon>Agaricales</taxon>
        <taxon>Marasmiineae</taxon>
        <taxon>Physalacriaceae</taxon>
        <taxon>Desarmillaria</taxon>
    </lineage>
</organism>
<protein>
    <recommendedName>
        <fullName evidence="2">ubiquitinyl hydrolase 1</fullName>
        <ecNumber evidence="2">3.4.19.12</ecNumber>
    </recommendedName>
</protein>
<evidence type="ECO:0000256" key="2">
    <source>
        <dbReference type="ARBA" id="ARBA00012759"/>
    </source>
</evidence>
<reference evidence="9" key="1">
    <citation type="submission" date="2023-06" db="EMBL/GenBank/DDBJ databases">
        <authorList>
            <consortium name="Lawrence Berkeley National Laboratory"/>
            <person name="Ahrendt S."/>
            <person name="Sahu N."/>
            <person name="Indic B."/>
            <person name="Wong-Bajracharya J."/>
            <person name="Merenyi Z."/>
            <person name="Ke H.-M."/>
            <person name="Monk M."/>
            <person name="Kocsube S."/>
            <person name="Drula E."/>
            <person name="Lipzen A."/>
            <person name="Balint B."/>
            <person name="Henrissat B."/>
            <person name="Andreopoulos B."/>
            <person name="Martin F.M."/>
            <person name="Harder C.B."/>
            <person name="Rigling D."/>
            <person name="Ford K.L."/>
            <person name="Foster G.D."/>
            <person name="Pangilinan J."/>
            <person name="Papanicolaou A."/>
            <person name="Barry K."/>
            <person name="LaButti K."/>
            <person name="Viragh M."/>
            <person name="Koriabine M."/>
            <person name="Yan M."/>
            <person name="Riley R."/>
            <person name="Champramary S."/>
            <person name="Plett K.L."/>
            <person name="Tsai I.J."/>
            <person name="Slot J."/>
            <person name="Sipos G."/>
            <person name="Plett J."/>
            <person name="Nagy L.G."/>
            <person name="Grigoriev I.V."/>
        </authorList>
    </citation>
    <scope>NUCLEOTIDE SEQUENCE</scope>
    <source>
        <strain evidence="9">CCBAS 213</strain>
    </source>
</reference>
<keyword evidence="3" id="KW-0645">Protease</keyword>
<dbReference type="InterPro" id="IPR022105">
    <property type="entry name" value="DUF3645"/>
</dbReference>
<evidence type="ECO:0000313" key="9">
    <source>
        <dbReference type="EMBL" id="KAK0446444.1"/>
    </source>
</evidence>
<dbReference type="GeneID" id="85363243"/>
<dbReference type="Pfam" id="PF12340">
    <property type="entry name" value="DUF3638"/>
    <property type="match status" value="1"/>
</dbReference>
<dbReference type="AlphaFoldDB" id="A0AA39JPP3"/>
<feature type="domain" description="DUF3645" evidence="8">
    <location>
        <begin position="173"/>
        <end position="205"/>
    </location>
</feature>
<keyword evidence="5" id="KW-0378">Hydrolase</keyword>
<evidence type="ECO:0000259" key="8">
    <source>
        <dbReference type="Pfam" id="PF12359"/>
    </source>
</evidence>
<name>A0AA39JPP3_ARMTA</name>
<dbReference type="InterPro" id="IPR051346">
    <property type="entry name" value="OTU_Deubiquitinase"/>
</dbReference>
<evidence type="ECO:0000256" key="6">
    <source>
        <dbReference type="ARBA" id="ARBA00022807"/>
    </source>
</evidence>
<sequence length="861" mass="98561">MGTEYSRDILDESDEILHCRYQLIYTMGQQRSLEGYPDRWTTIQQIFSLVASCVEIIQQIFPLGVEVRSRSGCFPFFRILRREAGDALIEAVCQKILRGQLENYPFFSRLPSGVVQDFITNVHVAADRARAIESQCSESNTWSLLLILRGLFAHGILNYVLSSRRWRVDYGLDLSRSLLAVPYRAKDVPSLLAESGHPDVAISLTCLSYYYTPVQTRRPFLRIRILDQKSMTLYQHRYAHLSGVNTKDKEQWSNHLVPLFQRNRAVNDFYLSQVVFPKQAKEFPCKLSTSGWDLAERRAKVTTGFSGTNDNRYLLPTSIQQCDLRSQQGTNAKVLAYLLRSENNHYKCVRNPHNGNSLTAQEFLDLLVQERPKIQVLLDTSWEPAEPLLLSPLKYQLDRCLVYLDQAHTRGTDLKLPLSFRAAITLGSKVTKDRLVQDAMRMRQLGQGQSVMFFAPLDIDQKIRAIAGKSESNVLETIDVLRWVMTETWDDITHHVPHWALQGLDYFGRRDALNIFTASGSTEYQYLIPWVQPEGRSLKELYAVPEGPTTALNAMDIPELRNRCQQLGVNFVSNNNVDEEQEREVNQEIEREQEIERPAKRKPAIHVLHNDVRHFIETGVIFRQSSAFASLFQSLNDRHSFGTRVWSPRLLCTYDFTKTVLEETMAVQGIQAPINSSFHSLRSVNWILSSTVGNDSRLVVLSPFEVNELLPSIRHSRFVRLHVYAPRVTSTTKPFDDLQFHYFPRTVAAGRPFTVDHTLATQLNIFSGQLYLTDYHAYRALCLFLGLHLPGETDGLPYQSDGFILQRHRSRDGRVDPSPFTSSPVVFFKDLVALRRKGNTYLSTHVGKLLHGHSLTPESFS</sequence>
<dbReference type="GO" id="GO:0006508">
    <property type="term" value="P:proteolysis"/>
    <property type="evidence" value="ECO:0007669"/>
    <property type="project" value="UniProtKB-KW"/>
</dbReference>
<accession>A0AA39JPP3</accession>
<evidence type="ECO:0000256" key="4">
    <source>
        <dbReference type="ARBA" id="ARBA00022786"/>
    </source>
</evidence>
<comment type="caution">
    <text evidence="9">The sequence shown here is derived from an EMBL/GenBank/DDBJ whole genome shotgun (WGS) entry which is preliminary data.</text>
</comment>
<gene>
    <name evidence="9" type="ORF">EV420DRAFT_1715953</name>
</gene>
<dbReference type="RefSeq" id="XP_060325793.1">
    <property type="nucleotide sequence ID" value="XM_060479695.1"/>
</dbReference>
<dbReference type="EC" id="3.4.19.12" evidence="2"/>
<dbReference type="EMBL" id="JAUEPS010000047">
    <property type="protein sequence ID" value="KAK0446444.1"/>
    <property type="molecule type" value="Genomic_DNA"/>
</dbReference>
<keyword evidence="10" id="KW-1185">Reference proteome</keyword>
<evidence type="ECO:0000256" key="1">
    <source>
        <dbReference type="ARBA" id="ARBA00000707"/>
    </source>
</evidence>
<proteinExistence type="predicted"/>
<dbReference type="Pfam" id="PF12359">
    <property type="entry name" value="DUF3645"/>
    <property type="match status" value="1"/>
</dbReference>
<keyword evidence="4" id="KW-0833">Ubl conjugation pathway</keyword>